<evidence type="ECO:0000313" key="11">
    <source>
        <dbReference type="EMBL" id="PIS21151.1"/>
    </source>
</evidence>
<evidence type="ECO:0000256" key="6">
    <source>
        <dbReference type="ARBA" id="ARBA00022917"/>
    </source>
</evidence>
<accession>A0A2H0X8H9</accession>
<evidence type="ECO:0000256" key="10">
    <source>
        <dbReference type="RuleBase" id="RU363036"/>
    </source>
</evidence>
<dbReference type="GO" id="GO:0005829">
    <property type="term" value="C:cytosol"/>
    <property type="evidence" value="ECO:0007669"/>
    <property type="project" value="TreeGrafter"/>
</dbReference>
<evidence type="ECO:0000256" key="8">
    <source>
        <dbReference type="ARBA" id="ARBA00049929"/>
    </source>
</evidence>
<keyword evidence="6 10" id="KW-0648">Protein biosynthesis</keyword>
<evidence type="ECO:0000256" key="4">
    <source>
        <dbReference type="ARBA" id="ARBA00022741"/>
    </source>
</evidence>
<dbReference type="FunFam" id="1.10.240.10:FF:000005">
    <property type="entry name" value="Tryptophan--tRNA ligase"/>
    <property type="match status" value="1"/>
</dbReference>
<comment type="catalytic activity">
    <reaction evidence="8">
        <text>tRNA(Trp) + L-tryptophan + ATP = L-tryptophyl-tRNA(Trp) + AMP + diphosphate + H(+)</text>
        <dbReference type="Rhea" id="RHEA:24080"/>
        <dbReference type="Rhea" id="RHEA-COMP:9671"/>
        <dbReference type="Rhea" id="RHEA-COMP:9705"/>
        <dbReference type="ChEBI" id="CHEBI:15378"/>
        <dbReference type="ChEBI" id="CHEBI:30616"/>
        <dbReference type="ChEBI" id="CHEBI:33019"/>
        <dbReference type="ChEBI" id="CHEBI:57912"/>
        <dbReference type="ChEBI" id="CHEBI:78442"/>
        <dbReference type="ChEBI" id="CHEBI:78535"/>
        <dbReference type="ChEBI" id="CHEBI:456215"/>
        <dbReference type="EC" id="6.1.1.2"/>
    </reaction>
</comment>
<evidence type="ECO:0000256" key="5">
    <source>
        <dbReference type="ARBA" id="ARBA00022840"/>
    </source>
</evidence>
<keyword evidence="3 10" id="KW-0436">Ligase</keyword>
<dbReference type="GO" id="GO:0004830">
    <property type="term" value="F:tryptophan-tRNA ligase activity"/>
    <property type="evidence" value="ECO:0007669"/>
    <property type="project" value="UniProtKB-UniRule"/>
</dbReference>
<dbReference type="Gene3D" id="1.10.240.10">
    <property type="entry name" value="Tyrosyl-Transfer RNA Synthetase"/>
    <property type="match status" value="1"/>
</dbReference>
<dbReference type="EMBL" id="PEYW01000001">
    <property type="protein sequence ID" value="PIS21151.1"/>
    <property type="molecule type" value="Genomic_DNA"/>
</dbReference>
<dbReference type="InterPro" id="IPR050203">
    <property type="entry name" value="Trp-tRNA_synthetase"/>
</dbReference>
<dbReference type="SUPFAM" id="SSF52374">
    <property type="entry name" value="Nucleotidylyl transferase"/>
    <property type="match status" value="1"/>
</dbReference>
<dbReference type="Gene3D" id="3.40.50.620">
    <property type="entry name" value="HUPs"/>
    <property type="match status" value="1"/>
</dbReference>
<dbReference type="PRINTS" id="PR01039">
    <property type="entry name" value="TRNASYNTHTRP"/>
</dbReference>
<keyword evidence="5 10" id="KW-0067">ATP-binding</keyword>
<organism evidence="11 12">
    <name type="scientific">candidate division WWE3 bacterium CG08_land_8_20_14_0_20_43_13</name>
    <dbReference type="NCBI Taxonomy" id="1975087"/>
    <lineage>
        <taxon>Bacteria</taxon>
        <taxon>Katanobacteria</taxon>
    </lineage>
</organism>
<dbReference type="InterPro" id="IPR002305">
    <property type="entry name" value="aa-tRNA-synth_Ic"/>
</dbReference>
<keyword evidence="7 10" id="KW-0030">Aminoacyl-tRNA synthetase</keyword>
<evidence type="ECO:0000256" key="2">
    <source>
        <dbReference type="ARBA" id="ARBA00013161"/>
    </source>
</evidence>
<gene>
    <name evidence="11" type="primary">trpS</name>
    <name evidence="11" type="ORF">COT52_00020</name>
</gene>
<evidence type="ECO:0000256" key="9">
    <source>
        <dbReference type="NCBIfam" id="TIGR00233"/>
    </source>
</evidence>
<evidence type="ECO:0000256" key="1">
    <source>
        <dbReference type="ARBA" id="ARBA00005594"/>
    </source>
</evidence>
<comment type="caution">
    <text evidence="11">The sequence shown here is derived from an EMBL/GenBank/DDBJ whole genome shotgun (WGS) entry which is preliminary data.</text>
</comment>
<dbReference type="GO" id="GO:0005524">
    <property type="term" value="F:ATP binding"/>
    <property type="evidence" value="ECO:0007669"/>
    <property type="project" value="UniProtKB-KW"/>
</dbReference>
<dbReference type="AlphaFoldDB" id="A0A2H0X8H9"/>
<dbReference type="NCBIfam" id="TIGR00233">
    <property type="entry name" value="trpS"/>
    <property type="match status" value="1"/>
</dbReference>
<protein>
    <recommendedName>
        <fullName evidence="2 9">Tryptophan--tRNA ligase</fullName>
        <ecNumber evidence="2 9">6.1.1.2</ecNumber>
    </recommendedName>
</protein>
<dbReference type="PANTHER" id="PTHR43766">
    <property type="entry name" value="TRYPTOPHAN--TRNA LIGASE, MITOCHONDRIAL"/>
    <property type="match status" value="1"/>
</dbReference>
<dbReference type="InterPro" id="IPR014729">
    <property type="entry name" value="Rossmann-like_a/b/a_fold"/>
</dbReference>
<dbReference type="InterPro" id="IPR002306">
    <property type="entry name" value="Trp-tRNA-ligase"/>
</dbReference>
<reference evidence="12" key="1">
    <citation type="submission" date="2017-09" db="EMBL/GenBank/DDBJ databases">
        <title>Depth-based differentiation of microbial function through sediment-hosted aquifers and enrichment of novel symbionts in the deep terrestrial subsurface.</title>
        <authorList>
            <person name="Probst A.J."/>
            <person name="Ladd B."/>
            <person name="Jarett J.K."/>
            <person name="Geller-Mcgrath D.E."/>
            <person name="Sieber C.M.K."/>
            <person name="Emerson J.B."/>
            <person name="Anantharaman K."/>
            <person name="Thomas B.C."/>
            <person name="Malmstrom R."/>
            <person name="Stieglmeier M."/>
            <person name="Klingl A."/>
            <person name="Woyke T."/>
            <person name="Ryan C.M."/>
            <person name="Banfield J.F."/>
        </authorList>
    </citation>
    <scope>NUCLEOTIDE SEQUENCE [LARGE SCALE GENOMIC DNA]</scope>
</reference>
<evidence type="ECO:0000256" key="7">
    <source>
        <dbReference type="ARBA" id="ARBA00023146"/>
    </source>
</evidence>
<dbReference type="EC" id="6.1.1.2" evidence="2 9"/>
<dbReference type="PANTHER" id="PTHR43766:SF1">
    <property type="entry name" value="TRYPTOPHAN--TRNA LIGASE, MITOCHONDRIAL"/>
    <property type="match status" value="1"/>
</dbReference>
<dbReference type="Proteomes" id="UP000231414">
    <property type="component" value="Unassembled WGS sequence"/>
</dbReference>
<name>A0A2H0X8H9_UNCKA</name>
<keyword evidence="4 10" id="KW-0547">Nucleotide-binding</keyword>
<dbReference type="GO" id="GO:0006436">
    <property type="term" value="P:tryptophanyl-tRNA aminoacylation"/>
    <property type="evidence" value="ECO:0007669"/>
    <property type="project" value="UniProtKB-UniRule"/>
</dbReference>
<comment type="similarity">
    <text evidence="1 10">Belongs to the class-I aminoacyl-tRNA synthetase family.</text>
</comment>
<evidence type="ECO:0000256" key="3">
    <source>
        <dbReference type="ARBA" id="ARBA00022598"/>
    </source>
</evidence>
<proteinExistence type="inferred from homology"/>
<dbReference type="Pfam" id="PF00579">
    <property type="entry name" value="tRNA-synt_1b"/>
    <property type="match status" value="1"/>
</dbReference>
<sequence length="347" mass="38784">MATKRVLTGMRTTGPLHLGHYVGALKLWKQVQDSGEYECFFLLADVQALTTHADNPALIEQSVSDVMLDWLAVGLDPFRPNVHFVLQSALPERFELSAYLMMIARFAEVSRNPTLKEELRGRKKGDMSVGFMAYPVDQVADITIFSPCPAHPGDQLLVPVGEDQIPHLEYSADLARRFNKMYGRGKNILLECQPMVGEVGRLVGTDGNSKMSKSLGNTIDLADPQEVVTKKIMKMVTDPARRYKSDPGHPEVCPVFAYHKAFNGPSLAERMKLCRGAGITCVECKCQLAQRLNEELEPIRQRYLWAQEQDLVEILNRGNVRACQIAGQVLSAVKQAMHLDYPSLIKE</sequence>
<dbReference type="CDD" id="cd00806">
    <property type="entry name" value="TrpRS_core"/>
    <property type="match status" value="1"/>
</dbReference>
<evidence type="ECO:0000313" key="12">
    <source>
        <dbReference type="Proteomes" id="UP000231414"/>
    </source>
</evidence>